<dbReference type="Gene3D" id="3.40.50.720">
    <property type="entry name" value="NAD(P)-binding Rossmann-like Domain"/>
    <property type="match status" value="1"/>
</dbReference>
<evidence type="ECO:0000256" key="4">
    <source>
        <dbReference type="SAM" id="MobiDB-lite"/>
    </source>
</evidence>
<dbReference type="EMBL" id="JAVDRF010000018">
    <property type="protein sequence ID" value="MDR6539537.1"/>
    <property type="molecule type" value="Genomic_DNA"/>
</dbReference>
<dbReference type="InterPro" id="IPR036291">
    <property type="entry name" value="NAD(P)-bd_dom_sf"/>
</dbReference>
<keyword evidence="6" id="KW-1185">Reference proteome</keyword>
<dbReference type="Proteomes" id="UP001184230">
    <property type="component" value="Unassembled WGS sequence"/>
</dbReference>
<dbReference type="PANTHER" id="PTHR43391">
    <property type="entry name" value="RETINOL DEHYDROGENASE-RELATED"/>
    <property type="match status" value="1"/>
</dbReference>
<evidence type="ECO:0000313" key="6">
    <source>
        <dbReference type="Proteomes" id="UP001184230"/>
    </source>
</evidence>
<dbReference type="PRINTS" id="PR00080">
    <property type="entry name" value="SDRFAMILY"/>
</dbReference>
<comment type="similarity">
    <text evidence="1 3">Belongs to the short-chain dehydrogenases/reductases (SDR) family.</text>
</comment>
<dbReference type="InterPro" id="IPR020904">
    <property type="entry name" value="Sc_DH/Rdtase_CS"/>
</dbReference>
<proteinExistence type="inferred from homology"/>
<evidence type="ECO:0000256" key="3">
    <source>
        <dbReference type="RuleBase" id="RU000363"/>
    </source>
</evidence>
<dbReference type="SUPFAM" id="SSF51735">
    <property type="entry name" value="NAD(P)-binding Rossmann-fold domains"/>
    <property type="match status" value="1"/>
</dbReference>
<gene>
    <name evidence="5" type="ORF">J2739_005334</name>
</gene>
<accession>A0ABU1NM65</accession>
<dbReference type="RefSeq" id="WP_309907310.1">
    <property type="nucleotide sequence ID" value="NZ_JAVDRF010000018.1"/>
</dbReference>
<name>A0ABU1NM65_9BURK</name>
<feature type="region of interest" description="Disordered" evidence="4">
    <location>
        <begin position="297"/>
        <end position="316"/>
    </location>
</feature>
<evidence type="ECO:0000256" key="1">
    <source>
        <dbReference type="ARBA" id="ARBA00006484"/>
    </source>
</evidence>
<keyword evidence="2" id="KW-0560">Oxidoreductase</keyword>
<dbReference type="Pfam" id="PF00106">
    <property type="entry name" value="adh_short"/>
    <property type="match status" value="1"/>
</dbReference>
<dbReference type="InterPro" id="IPR002347">
    <property type="entry name" value="SDR_fam"/>
</dbReference>
<evidence type="ECO:0000256" key="2">
    <source>
        <dbReference type="ARBA" id="ARBA00023002"/>
    </source>
</evidence>
<evidence type="ECO:0000313" key="5">
    <source>
        <dbReference type="EMBL" id="MDR6539537.1"/>
    </source>
</evidence>
<sequence>MTGPFTPATPATAAVTGAGSGVGRALALDCAGEGMAVALADVEVQALAATEALVRSMGVPTLAQRCDVSRAGDVEAFAQACEDRFGGIDWLFNNAGVAMLGPAWTATEADWQWVLGVNVLGVANGVRSFVPRMRARGQPAHVINTASAAGLATLAGSAVYSASKHAVVAFSECLARDLELAGAPIGVTVVCPSLLPTGIHESHRNRPSALADTVAPAAAYDERVRQGMAASPIDATDVAAATLAAIRAGHFYVIPHAHTGGSVERRMNAILDDSGKQHAQMESSCRVAAPAGAEHFSFTATPDRGPQGHRPIFRRL</sequence>
<reference evidence="5 6" key="1">
    <citation type="submission" date="2023-07" db="EMBL/GenBank/DDBJ databases">
        <title>Sorghum-associated microbial communities from plants grown in Nebraska, USA.</title>
        <authorList>
            <person name="Schachtman D."/>
        </authorList>
    </citation>
    <scope>NUCLEOTIDE SEQUENCE [LARGE SCALE GENOMIC DNA]</scope>
    <source>
        <strain evidence="5 6">DS1781</strain>
    </source>
</reference>
<organism evidence="5 6">
    <name type="scientific">Variovorax soli</name>
    <dbReference type="NCBI Taxonomy" id="376815"/>
    <lineage>
        <taxon>Bacteria</taxon>
        <taxon>Pseudomonadati</taxon>
        <taxon>Pseudomonadota</taxon>
        <taxon>Betaproteobacteria</taxon>
        <taxon>Burkholderiales</taxon>
        <taxon>Comamonadaceae</taxon>
        <taxon>Variovorax</taxon>
    </lineage>
</organism>
<dbReference type="PROSITE" id="PS00061">
    <property type="entry name" value="ADH_SHORT"/>
    <property type="match status" value="1"/>
</dbReference>
<comment type="caution">
    <text evidence="5">The sequence shown here is derived from an EMBL/GenBank/DDBJ whole genome shotgun (WGS) entry which is preliminary data.</text>
</comment>
<protein>
    <submittedName>
        <fullName evidence="5">NAD(P)-dependent dehydrogenase (Short-subunit alcohol dehydrogenase family)</fullName>
    </submittedName>
</protein>
<dbReference type="PRINTS" id="PR00081">
    <property type="entry name" value="GDHRDH"/>
</dbReference>
<dbReference type="PANTHER" id="PTHR43391:SF12">
    <property type="entry name" value="OXIDOREDUCTASE EPHD-RELATED"/>
    <property type="match status" value="1"/>
</dbReference>
<dbReference type="CDD" id="cd05233">
    <property type="entry name" value="SDR_c"/>
    <property type="match status" value="1"/>
</dbReference>